<dbReference type="PANTHER" id="PTHR46797:SF1">
    <property type="entry name" value="METHYLPHOSPHONATE SYNTHASE"/>
    <property type="match status" value="1"/>
</dbReference>
<dbReference type="Pfam" id="PF13424">
    <property type="entry name" value="TPR_12"/>
    <property type="match status" value="1"/>
</dbReference>
<dbReference type="AlphaFoldDB" id="A0A1Y3MCN9"/>
<evidence type="ECO:0000256" key="2">
    <source>
        <dbReference type="PROSITE-ProRule" id="PRU00339"/>
    </source>
</evidence>
<dbReference type="InterPro" id="IPR011990">
    <property type="entry name" value="TPR-like_helical_dom_sf"/>
</dbReference>
<dbReference type="GO" id="GO:0003677">
    <property type="term" value="F:DNA binding"/>
    <property type="evidence" value="ECO:0007669"/>
    <property type="project" value="UniProtKB-KW"/>
</dbReference>
<dbReference type="GO" id="GO:0005829">
    <property type="term" value="C:cytosol"/>
    <property type="evidence" value="ECO:0007669"/>
    <property type="project" value="TreeGrafter"/>
</dbReference>
<dbReference type="PANTHER" id="PTHR46797">
    <property type="entry name" value="HTH-TYPE TRANSCRIPTIONAL REGULATOR"/>
    <property type="match status" value="1"/>
</dbReference>
<dbReference type="RefSeq" id="WP_088094110.1">
    <property type="nucleotide sequence ID" value="NZ_JBLOJB010000007.1"/>
</dbReference>
<protein>
    <submittedName>
        <fullName evidence="4">Transcriptional regulator</fullName>
    </submittedName>
</protein>
<dbReference type="SUPFAM" id="SSF47413">
    <property type="entry name" value="lambda repressor-like DNA-binding domains"/>
    <property type="match status" value="1"/>
</dbReference>
<name>A0A1Y3MCN9_9BACI</name>
<dbReference type="InterPro" id="IPR010982">
    <property type="entry name" value="Lambda_DNA-bd_dom_sf"/>
</dbReference>
<dbReference type="InterPro" id="IPR019734">
    <property type="entry name" value="TPR_rpt"/>
</dbReference>
<feature type="domain" description="HTH cro/C1-type" evidence="3">
    <location>
        <begin position="7"/>
        <end position="60"/>
    </location>
</feature>
<dbReference type="Pfam" id="PF01381">
    <property type="entry name" value="HTH_3"/>
    <property type="match status" value="1"/>
</dbReference>
<comment type="caution">
    <text evidence="4">The sequence shown here is derived from an EMBL/GenBank/DDBJ whole genome shotgun (WGS) entry which is preliminary data.</text>
</comment>
<accession>A0A1Y3MCN9</accession>
<keyword evidence="1" id="KW-0238">DNA-binding</keyword>
<organism evidence="4 5">
    <name type="scientific">Bacillus pseudomycoides</name>
    <dbReference type="NCBI Taxonomy" id="64104"/>
    <lineage>
        <taxon>Bacteria</taxon>
        <taxon>Bacillati</taxon>
        <taxon>Bacillota</taxon>
        <taxon>Bacilli</taxon>
        <taxon>Bacillales</taxon>
        <taxon>Bacillaceae</taxon>
        <taxon>Bacillus</taxon>
        <taxon>Bacillus cereus group</taxon>
    </lineage>
</organism>
<sequence length="422" mass="49538">MQIGERIRQIRIHKGMTQGELVSGICSVAYLSRIENGQIKPSFSFLKKVSQKLNLDSDFLIDRKNESIESNIFKICERYKKDERITETELSSLELYVRDTDSMPLLLKAYGVLIYYHARNNNLSYVARLVDQASQVIPNSVATQDMDDYTYYLMARGLYFSNKQDYVVAYEIYKKLESMLGPKEIKQHAHIYYNLSLTSQSLFKDISISRLYAKKAYKLYKKFNDEQQKIYVLIIFAMQYNMDKLPEQALESLKQAEMEAKTSNNPLNSCLITYNYGKIYQGLKEYTKAIKYYEKNLELATFLPQNADRIYILRNLIEIYIELKDWTTVNRLMEDAFDILSICDVPYAHVQLYGFKAQISKLRGNYDSFEKNMGKAIEMGLEKRQYPLVREFALELGKYFYNNRAYKQSAKYFEMAAENTIN</sequence>
<dbReference type="InterPro" id="IPR001387">
    <property type="entry name" value="Cro/C1-type_HTH"/>
</dbReference>
<evidence type="ECO:0000313" key="4">
    <source>
        <dbReference type="EMBL" id="OUM48228.1"/>
    </source>
</evidence>
<feature type="repeat" description="TPR" evidence="2">
    <location>
        <begin position="270"/>
        <end position="303"/>
    </location>
</feature>
<dbReference type="PROSITE" id="PS50943">
    <property type="entry name" value="HTH_CROC1"/>
    <property type="match status" value="1"/>
</dbReference>
<dbReference type="InterPro" id="IPR050807">
    <property type="entry name" value="TransReg_Diox_bact_type"/>
</dbReference>
<proteinExistence type="predicted"/>
<dbReference type="SUPFAM" id="SSF48452">
    <property type="entry name" value="TPR-like"/>
    <property type="match status" value="1"/>
</dbReference>
<evidence type="ECO:0000256" key="1">
    <source>
        <dbReference type="ARBA" id="ARBA00023125"/>
    </source>
</evidence>
<dbReference type="PROSITE" id="PS50005">
    <property type="entry name" value="TPR"/>
    <property type="match status" value="1"/>
</dbReference>
<reference evidence="4 5" key="1">
    <citation type="submission" date="2017-02" db="EMBL/GenBank/DDBJ databases">
        <title>Bacillus pseudomycoides isolate FSL K6-0042.</title>
        <authorList>
            <person name="Kovac J."/>
        </authorList>
    </citation>
    <scope>NUCLEOTIDE SEQUENCE [LARGE SCALE GENOMIC DNA]</scope>
    <source>
        <strain evidence="4 5">FSL K6-0042</strain>
    </source>
</reference>
<dbReference type="Gene3D" id="1.10.260.40">
    <property type="entry name" value="lambda repressor-like DNA-binding domains"/>
    <property type="match status" value="1"/>
</dbReference>
<dbReference type="SMART" id="SM00530">
    <property type="entry name" value="HTH_XRE"/>
    <property type="match status" value="1"/>
</dbReference>
<keyword evidence="2" id="KW-0802">TPR repeat</keyword>
<dbReference type="EMBL" id="MWPX01000014">
    <property type="protein sequence ID" value="OUM48228.1"/>
    <property type="molecule type" value="Genomic_DNA"/>
</dbReference>
<evidence type="ECO:0000313" key="5">
    <source>
        <dbReference type="Proteomes" id="UP000195321"/>
    </source>
</evidence>
<gene>
    <name evidence="4" type="ORF">BW425_13750</name>
</gene>
<dbReference type="Gene3D" id="1.25.40.10">
    <property type="entry name" value="Tetratricopeptide repeat domain"/>
    <property type="match status" value="1"/>
</dbReference>
<dbReference type="CDD" id="cd00093">
    <property type="entry name" value="HTH_XRE"/>
    <property type="match status" value="1"/>
</dbReference>
<dbReference type="Proteomes" id="UP000195321">
    <property type="component" value="Unassembled WGS sequence"/>
</dbReference>
<dbReference type="GO" id="GO:0003700">
    <property type="term" value="F:DNA-binding transcription factor activity"/>
    <property type="evidence" value="ECO:0007669"/>
    <property type="project" value="TreeGrafter"/>
</dbReference>
<evidence type="ECO:0000259" key="3">
    <source>
        <dbReference type="PROSITE" id="PS50943"/>
    </source>
</evidence>